<gene>
    <name evidence="1" type="ORF">BC938DRAFT_475181</name>
</gene>
<evidence type="ECO:0000313" key="1">
    <source>
        <dbReference type="EMBL" id="RUS22838.1"/>
    </source>
</evidence>
<comment type="caution">
    <text evidence="1">The sequence shown here is derived from an EMBL/GenBank/DDBJ whole genome shotgun (WGS) entry which is preliminary data.</text>
</comment>
<dbReference type="SUPFAM" id="SSF50370">
    <property type="entry name" value="Ricin B-like lectins"/>
    <property type="match status" value="1"/>
</dbReference>
<protein>
    <submittedName>
        <fullName evidence="1">Uncharacterized protein</fullName>
    </submittedName>
</protein>
<dbReference type="Gene3D" id="2.80.10.50">
    <property type="match status" value="1"/>
</dbReference>
<name>A0A433PZA6_9FUNG</name>
<proteinExistence type="predicted"/>
<reference evidence="1 2" key="1">
    <citation type="journal article" date="2018" name="New Phytol.">
        <title>Phylogenomics of Endogonaceae and evolution of mycorrhizas within Mucoromycota.</title>
        <authorList>
            <person name="Chang Y."/>
            <person name="Desiro A."/>
            <person name="Na H."/>
            <person name="Sandor L."/>
            <person name="Lipzen A."/>
            <person name="Clum A."/>
            <person name="Barry K."/>
            <person name="Grigoriev I.V."/>
            <person name="Martin F.M."/>
            <person name="Stajich J.E."/>
            <person name="Smith M.E."/>
            <person name="Bonito G."/>
            <person name="Spatafora J.W."/>
        </authorList>
    </citation>
    <scope>NUCLEOTIDE SEQUENCE [LARGE SCALE GENOMIC DNA]</scope>
    <source>
        <strain evidence="1 2">AD002</strain>
    </source>
</reference>
<sequence length="336" mass="36916">MPNQTPEKTLQSQLIDGEIYRIMSVDLNACIQELVPVQKGVSLTIKVANDYKAEQCWVLNKADETGSIWTFKNLLWDHYVSRDNDILKAGENPSKFHVKLVGNRTDIGLGAPQYLIYYISECGGATTFMKPQSGSSDVGKEESIGFEENENNTVVLGSKSDLGIYRIVNKLTNSSLTLNGEPAKKGLSVVGSQIVDGEQRQYWVVNPLPDNQNLYIIKNLKFPLYITTTAASDIALVAGGNTNPTTTNAQHWAITQDTSSLSGSKSPEYYKVTSAIPLTATFAPNKIPTENSLFLDLKAGNPLDGTPVQGWVDNNGVGNQRWQFLSVPLWSIKSEH</sequence>
<keyword evidence="2" id="KW-1185">Reference proteome</keyword>
<evidence type="ECO:0000313" key="2">
    <source>
        <dbReference type="Proteomes" id="UP000274822"/>
    </source>
</evidence>
<dbReference type="Proteomes" id="UP000274822">
    <property type="component" value="Unassembled WGS sequence"/>
</dbReference>
<accession>A0A433PZA6</accession>
<dbReference type="PROSITE" id="PS50231">
    <property type="entry name" value="RICIN_B_LECTIN"/>
    <property type="match status" value="1"/>
</dbReference>
<organism evidence="1 2">
    <name type="scientific">Jimgerdemannia flammicorona</name>
    <dbReference type="NCBI Taxonomy" id="994334"/>
    <lineage>
        <taxon>Eukaryota</taxon>
        <taxon>Fungi</taxon>
        <taxon>Fungi incertae sedis</taxon>
        <taxon>Mucoromycota</taxon>
        <taxon>Mucoromycotina</taxon>
        <taxon>Endogonomycetes</taxon>
        <taxon>Endogonales</taxon>
        <taxon>Endogonaceae</taxon>
        <taxon>Jimgerdemannia</taxon>
    </lineage>
</organism>
<dbReference type="InterPro" id="IPR035992">
    <property type="entry name" value="Ricin_B-like_lectins"/>
</dbReference>
<dbReference type="EMBL" id="RBNJ01019991">
    <property type="protein sequence ID" value="RUS22838.1"/>
    <property type="molecule type" value="Genomic_DNA"/>
</dbReference>
<dbReference type="AlphaFoldDB" id="A0A433PZA6"/>